<dbReference type="Proteomes" id="UP000024001">
    <property type="component" value="Unassembled WGS sequence"/>
</dbReference>
<evidence type="ECO:0000313" key="2">
    <source>
        <dbReference type="Proteomes" id="UP000024001"/>
    </source>
</evidence>
<name>A0A031FSD6_9MICO</name>
<comment type="caution">
    <text evidence="1">The sequence shown here is derived from an EMBL/GenBank/DDBJ whole genome shotgun (WGS) entry which is preliminary data.</text>
</comment>
<reference evidence="1 2" key="1">
    <citation type="submission" date="2014-03" db="EMBL/GenBank/DDBJ databases">
        <title>Draft Genome Sequences of 13 Willow Endophytes.</title>
        <authorList>
            <person name="Gan H.Y."/>
            <person name="Gan H.M."/>
            <person name="Savka M.A."/>
            <person name="Hudson A.O."/>
        </authorList>
    </citation>
    <scope>NUCLEOTIDE SEQUENCE [LARGE SCALE GENOMIC DNA]</scope>
    <source>
        <strain evidence="1 2">RIT293</strain>
    </source>
</reference>
<sequence length="44" mass="4426">MLGVARGFPAARVEPVGIHTVGLFSGAARHPIGDALTLADTEPG</sequence>
<protein>
    <submittedName>
        <fullName evidence="1">Uncharacterized protein</fullName>
    </submittedName>
</protein>
<keyword evidence="2" id="KW-1185">Reference proteome</keyword>
<organism evidence="1 2">
    <name type="scientific">Microbacterium oleivorans</name>
    <dbReference type="NCBI Taxonomy" id="273677"/>
    <lineage>
        <taxon>Bacteria</taxon>
        <taxon>Bacillati</taxon>
        <taxon>Actinomycetota</taxon>
        <taxon>Actinomycetes</taxon>
        <taxon>Micrococcales</taxon>
        <taxon>Microbacteriaceae</taxon>
        <taxon>Microbacterium</taxon>
    </lineage>
</organism>
<gene>
    <name evidence="1" type="ORF">BW34_01506</name>
</gene>
<dbReference type="PATRIC" id="fig|273677.3.peg.1486"/>
<accession>A0A031FSD6</accession>
<dbReference type="EMBL" id="JFYO01000005">
    <property type="protein sequence ID" value="EZP27518.1"/>
    <property type="molecule type" value="Genomic_DNA"/>
</dbReference>
<dbReference type="AlphaFoldDB" id="A0A031FSD6"/>
<evidence type="ECO:0000313" key="1">
    <source>
        <dbReference type="EMBL" id="EZP27518.1"/>
    </source>
</evidence>
<proteinExistence type="predicted"/>